<protein>
    <recommendedName>
        <fullName evidence="4">Phosphatidic acid phosphatase type 2/haloperoxidase domain-containing protein</fullName>
    </recommendedName>
</protein>
<feature type="non-terminal residue" evidence="2">
    <location>
        <position position="74"/>
    </location>
</feature>
<evidence type="ECO:0000313" key="2">
    <source>
        <dbReference type="EMBL" id="KAH9319938.1"/>
    </source>
</evidence>
<dbReference type="OMA" id="FIWVRIA"/>
<keyword evidence="1" id="KW-0472">Membrane</keyword>
<accession>A0AA38LCI1</accession>
<dbReference type="Proteomes" id="UP000824469">
    <property type="component" value="Unassembled WGS sequence"/>
</dbReference>
<dbReference type="AlphaFoldDB" id="A0AA38LCI1"/>
<sequence length="74" mass="8114">IGWQGVTALSAGGVFAILICGAYLAWLRVSEGLHSYDQVLVGASLGSLTAAIWFWLWKVIMLKAFISFIWVRIA</sequence>
<organism evidence="2 3">
    <name type="scientific">Taxus chinensis</name>
    <name type="common">Chinese yew</name>
    <name type="synonym">Taxus wallichiana var. chinensis</name>
    <dbReference type="NCBI Taxonomy" id="29808"/>
    <lineage>
        <taxon>Eukaryota</taxon>
        <taxon>Viridiplantae</taxon>
        <taxon>Streptophyta</taxon>
        <taxon>Embryophyta</taxon>
        <taxon>Tracheophyta</taxon>
        <taxon>Spermatophyta</taxon>
        <taxon>Pinopsida</taxon>
        <taxon>Pinidae</taxon>
        <taxon>Conifers II</taxon>
        <taxon>Cupressales</taxon>
        <taxon>Taxaceae</taxon>
        <taxon>Taxus</taxon>
    </lineage>
</organism>
<evidence type="ECO:0008006" key="4">
    <source>
        <dbReference type="Google" id="ProtNLM"/>
    </source>
</evidence>
<keyword evidence="3" id="KW-1185">Reference proteome</keyword>
<feature type="non-terminal residue" evidence="2">
    <location>
        <position position="1"/>
    </location>
</feature>
<evidence type="ECO:0000313" key="3">
    <source>
        <dbReference type="Proteomes" id="UP000824469"/>
    </source>
</evidence>
<keyword evidence="1" id="KW-1133">Transmembrane helix</keyword>
<keyword evidence="1" id="KW-0812">Transmembrane</keyword>
<name>A0AA38LCI1_TAXCH</name>
<gene>
    <name evidence="2" type="ORF">KI387_021707</name>
</gene>
<feature type="transmembrane region" description="Helical" evidence="1">
    <location>
        <begin position="6"/>
        <end position="27"/>
    </location>
</feature>
<dbReference type="EMBL" id="JAHRHJ020000004">
    <property type="protein sequence ID" value="KAH9319938.1"/>
    <property type="molecule type" value="Genomic_DNA"/>
</dbReference>
<evidence type="ECO:0000256" key="1">
    <source>
        <dbReference type="SAM" id="Phobius"/>
    </source>
</evidence>
<proteinExistence type="predicted"/>
<reference evidence="2 3" key="1">
    <citation type="journal article" date="2021" name="Nat. Plants">
        <title>The Taxus genome provides insights into paclitaxel biosynthesis.</title>
        <authorList>
            <person name="Xiong X."/>
            <person name="Gou J."/>
            <person name="Liao Q."/>
            <person name="Li Y."/>
            <person name="Zhou Q."/>
            <person name="Bi G."/>
            <person name="Li C."/>
            <person name="Du R."/>
            <person name="Wang X."/>
            <person name="Sun T."/>
            <person name="Guo L."/>
            <person name="Liang H."/>
            <person name="Lu P."/>
            <person name="Wu Y."/>
            <person name="Zhang Z."/>
            <person name="Ro D.K."/>
            <person name="Shang Y."/>
            <person name="Huang S."/>
            <person name="Yan J."/>
        </authorList>
    </citation>
    <scope>NUCLEOTIDE SEQUENCE [LARGE SCALE GENOMIC DNA]</scope>
    <source>
        <strain evidence="2">Ta-2019</strain>
    </source>
</reference>
<comment type="caution">
    <text evidence="2">The sequence shown here is derived from an EMBL/GenBank/DDBJ whole genome shotgun (WGS) entry which is preliminary data.</text>
</comment>